<evidence type="ECO:0000256" key="6">
    <source>
        <dbReference type="ARBA" id="ARBA00022553"/>
    </source>
</evidence>
<feature type="region of interest" description="Disordered" evidence="19">
    <location>
        <begin position="533"/>
        <end position="561"/>
    </location>
</feature>
<evidence type="ECO:0000256" key="10">
    <source>
        <dbReference type="ARBA" id="ARBA00023203"/>
    </source>
</evidence>
<feature type="compositionally biased region" description="Basic and acidic residues" evidence="19">
    <location>
        <begin position="102"/>
        <end position="117"/>
    </location>
</feature>
<evidence type="ECO:0000313" key="22">
    <source>
        <dbReference type="Proteomes" id="UP000694554"/>
    </source>
</evidence>
<keyword evidence="9" id="KW-0112">Calmodulin-binding</keyword>
<dbReference type="PANTHER" id="PTHR23280">
    <property type="entry name" value="4.1 G PROTEIN"/>
    <property type="match status" value="1"/>
</dbReference>
<reference evidence="21" key="1">
    <citation type="submission" date="2019-08" db="EMBL/GenBank/DDBJ databases">
        <title>Phocoena sinus (Vaquita) genome, mPhoSin1, primary haplotype.</title>
        <authorList>
            <person name="Morin P."/>
            <person name="Mountcastle J."/>
            <person name="Fungtammasan C."/>
            <person name="Rhie A."/>
            <person name="Rojas-Bracho L."/>
            <person name="Smith C.R."/>
            <person name="Taylor B.L."/>
            <person name="Gulland F.M.D."/>
            <person name="Musser W."/>
            <person name="Houck M."/>
            <person name="Haase B."/>
            <person name="Paez S."/>
            <person name="Howe K."/>
            <person name="Torrance J."/>
            <person name="Formenti G."/>
            <person name="Phillippy A."/>
            <person name="Ryder O."/>
            <person name="Jarvis E.D."/>
            <person name="Fedrigo O."/>
        </authorList>
    </citation>
    <scope>NUCLEOTIDE SEQUENCE [LARGE SCALE GENOMIC DNA]</scope>
</reference>
<dbReference type="PROSITE" id="PS00660">
    <property type="entry name" value="FERM_1"/>
    <property type="match status" value="1"/>
</dbReference>
<dbReference type="SUPFAM" id="SSF54236">
    <property type="entry name" value="Ubiquitin-like"/>
    <property type="match status" value="1"/>
</dbReference>
<dbReference type="GO" id="GO:0031032">
    <property type="term" value="P:actomyosin structure organization"/>
    <property type="evidence" value="ECO:0007669"/>
    <property type="project" value="TreeGrafter"/>
</dbReference>
<gene>
    <name evidence="21" type="primary">EPB41</name>
</gene>
<evidence type="ECO:0000256" key="7">
    <source>
        <dbReference type="ARBA" id="ARBA00022618"/>
    </source>
</evidence>
<dbReference type="InterPro" id="IPR019748">
    <property type="entry name" value="FERM_central"/>
</dbReference>
<feature type="compositionally biased region" description="Polar residues" evidence="19">
    <location>
        <begin position="49"/>
        <end position="61"/>
    </location>
</feature>
<dbReference type="Pfam" id="PF04382">
    <property type="entry name" value="SAB"/>
    <property type="match status" value="1"/>
</dbReference>
<dbReference type="InterPro" id="IPR035963">
    <property type="entry name" value="FERM_2"/>
</dbReference>
<dbReference type="GeneTree" id="ENSGT00940000157833"/>
<dbReference type="GO" id="GO:0005856">
    <property type="term" value="C:cytoskeleton"/>
    <property type="evidence" value="ECO:0007669"/>
    <property type="project" value="UniProtKB-SubCell"/>
</dbReference>
<evidence type="ECO:0000313" key="21">
    <source>
        <dbReference type="Ensembl" id="ENSPSNP00000009751.1"/>
    </source>
</evidence>
<dbReference type="Pfam" id="PF09379">
    <property type="entry name" value="FERM_N"/>
    <property type="match status" value="1"/>
</dbReference>
<keyword evidence="12" id="KW-0539">Nucleus</keyword>
<feature type="region of interest" description="Disordered" evidence="19">
    <location>
        <begin position="1"/>
        <end position="124"/>
    </location>
</feature>
<sequence length="841" mass="93862">MTTEKSLVAEAENPQQQQQKEEGEGATNSGQQETQLEEAPQAAAEGDNQCEQKLKTSNGDTPTHEDLTKNKERTSENRGLSRLFSSFLKRPKSQVSEEEGKEVESAKEKGEGHKEIEFGASLDEEIILKAPIAAPEPELKTDPSLDLHSLSSAETQPAQEEHREDPDFQTEEGGGLEDCSKTEVKEESPESVAERELKASQKSIRRHRNMHCKVSLLDDTVYECVVEKHAKGQDLLKRVCEHLNLLEEDYFSLAIWDNATSKTWLDSAKEIKKQVRGVPWNFTFNVKFYPPDPAQLTEDITRYYLCLQLRQDIVAGRLPCSFATLALLGSYTIQSELGDYDPELHGADYVSDFKLAPNQTKELEEKVMELHKSYRSMTPAQADLEFLENAKKLSMYGVDLHKAKDLEGVDIILGVCSSGLLVYKDKLRINRFPWPKVLKISYKRSSFFIKIRPGEQEQYESTIGFKLPSYRAAKKLWKVCVEHHTFFRLTSTDTIPKSKFLALGSKFRYSGRTQAQTRQASALIDRPAPHFERTASKRASRSLDGAAAVDSADRSPRPTSAPAIAQSQAAEGSVPGAPVKKAVVSKTPKETVQVEVKKEEVPPEQPEPELTEVWKVEKTHIEVTVPTSNGDQIQDLDKSQEEIKKHHASISELKKNFMESVPEPQPSEWDKRLSTHSPFRTLNINGQIPTGEGVKKTSVLPSERKPPLVKTQTVTISDTANAVKSEIPTKDVPIVHTETKTITYEAAQTDDSNGDLDPGVLLTAQTITSETTSSTTTTQITKTVKGGISETRIEKRIVITGDADIDHDQVLVQAIKEAKEQHPDMSVTKVVVHQETEISEE</sequence>
<dbReference type="PRINTS" id="PR00661">
    <property type="entry name" value="ERMFAMILY"/>
</dbReference>
<dbReference type="Pfam" id="PF05902">
    <property type="entry name" value="4_1_CTD"/>
    <property type="match status" value="1"/>
</dbReference>
<dbReference type="Pfam" id="PF00373">
    <property type="entry name" value="FERM_M"/>
    <property type="match status" value="1"/>
</dbReference>
<dbReference type="GO" id="GO:0005198">
    <property type="term" value="F:structural molecule activity"/>
    <property type="evidence" value="ECO:0007669"/>
    <property type="project" value="InterPro"/>
</dbReference>
<dbReference type="PRINTS" id="PR00935">
    <property type="entry name" value="BAND41"/>
</dbReference>
<accession>A0A8C9BJ96</accession>
<dbReference type="InterPro" id="IPR018979">
    <property type="entry name" value="FERM_N"/>
</dbReference>
<evidence type="ECO:0000256" key="14">
    <source>
        <dbReference type="ARBA" id="ARBA00023658"/>
    </source>
</evidence>
<keyword evidence="10" id="KW-0009">Actin-binding</keyword>
<keyword evidence="6" id="KW-0597">Phosphoprotein</keyword>
<dbReference type="PROSITE" id="PS50057">
    <property type="entry name" value="FERM_3"/>
    <property type="match status" value="1"/>
</dbReference>
<evidence type="ECO:0000256" key="3">
    <source>
        <dbReference type="ARBA" id="ARBA00004544"/>
    </source>
</evidence>
<dbReference type="PROSITE" id="PS00661">
    <property type="entry name" value="FERM_2"/>
    <property type="match status" value="1"/>
</dbReference>
<dbReference type="Pfam" id="PF08736">
    <property type="entry name" value="FA"/>
    <property type="match status" value="1"/>
</dbReference>
<comment type="function">
    <text evidence="17">Protein 4.1 is a major structural element of the erythrocyte membrane skeleton. It plays a key role in regulating membrane physical properties of mechanical stability and deformability by stabilizing spectrin-actin interaction. Recruits DLG1 to membranes. Required for dynein-dynactin complex and NUMA1 recruitment at the mitotic cell cortex during anaphase.</text>
</comment>
<feature type="region of interest" description="Disordered" evidence="19">
    <location>
        <begin position="151"/>
        <end position="202"/>
    </location>
</feature>
<dbReference type="SUPFAM" id="SSF47031">
    <property type="entry name" value="Second domain of FERM"/>
    <property type="match status" value="1"/>
</dbReference>
<evidence type="ECO:0000256" key="8">
    <source>
        <dbReference type="ARBA" id="ARBA00022776"/>
    </source>
</evidence>
<dbReference type="InterPro" id="IPR007477">
    <property type="entry name" value="SAB_dom"/>
</dbReference>
<dbReference type="Proteomes" id="UP000694554">
    <property type="component" value="Chromosome 1"/>
</dbReference>
<organism evidence="21 22">
    <name type="scientific">Phocoena sinus</name>
    <name type="common">Vaquita</name>
    <dbReference type="NCBI Taxonomy" id="42100"/>
    <lineage>
        <taxon>Eukaryota</taxon>
        <taxon>Metazoa</taxon>
        <taxon>Chordata</taxon>
        <taxon>Craniata</taxon>
        <taxon>Vertebrata</taxon>
        <taxon>Euteleostomi</taxon>
        <taxon>Mammalia</taxon>
        <taxon>Eutheria</taxon>
        <taxon>Laurasiatheria</taxon>
        <taxon>Artiodactyla</taxon>
        <taxon>Whippomorpha</taxon>
        <taxon>Cetacea</taxon>
        <taxon>Odontoceti</taxon>
        <taxon>Phocoenidae</taxon>
        <taxon>Phocoena</taxon>
    </lineage>
</organism>
<dbReference type="SMART" id="SM00295">
    <property type="entry name" value="B41"/>
    <property type="match status" value="1"/>
</dbReference>
<dbReference type="FunFam" id="2.30.29.30:FF:000001">
    <property type="entry name" value="Erythrocyte membrane protein band 4.1"/>
    <property type="match status" value="1"/>
</dbReference>
<dbReference type="CDD" id="cd17105">
    <property type="entry name" value="FERM_F1_EPB41"/>
    <property type="match status" value="1"/>
</dbReference>
<dbReference type="Gene3D" id="3.10.20.90">
    <property type="entry name" value="Phosphatidylinositol 3-kinase Catalytic Subunit, Chain A, domain 1"/>
    <property type="match status" value="1"/>
</dbReference>
<reference evidence="21" key="2">
    <citation type="submission" date="2025-08" db="UniProtKB">
        <authorList>
            <consortium name="Ensembl"/>
        </authorList>
    </citation>
    <scope>IDENTIFICATION</scope>
</reference>
<dbReference type="Pfam" id="PF09380">
    <property type="entry name" value="FERM_C"/>
    <property type="match status" value="1"/>
</dbReference>
<evidence type="ECO:0000256" key="15">
    <source>
        <dbReference type="ARBA" id="ARBA00030419"/>
    </source>
</evidence>
<evidence type="ECO:0000256" key="2">
    <source>
        <dbReference type="ARBA" id="ARBA00004245"/>
    </source>
</evidence>
<keyword evidence="7" id="KW-0132">Cell division</keyword>
<evidence type="ECO:0000256" key="5">
    <source>
        <dbReference type="ARBA" id="ARBA00022490"/>
    </source>
</evidence>
<keyword evidence="5" id="KW-0963">Cytoplasm</keyword>
<comment type="subcellular location">
    <subcellularLocation>
        <location evidence="3">Cytoplasm</location>
        <location evidence="3">Cell cortex</location>
    </subcellularLocation>
    <subcellularLocation>
        <location evidence="2">Cytoplasm</location>
        <location evidence="2">Cytoskeleton</location>
    </subcellularLocation>
    <subcellularLocation>
        <location evidence="1">Nucleus</location>
    </subcellularLocation>
</comment>
<dbReference type="InterPro" id="IPR014352">
    <property type="entry name" value="FERM/acyl-CoA-bd_prot_sf"/>
</dbReference>
<evidence type="ECO:0000256" key="13">
    <source>
        <dbReference type="ARBA" id="ARBA00023306"/>
    </source>
</evidence>
<protein>
    <recommendedName>
        <fullName evidence="14">Protein 4.1</fullName>
    </recommendedName>
    <alternativeName>
        <fullName evidence="18">4.1R</fullName>
    </alternativeName>
    <alternativeName>
        <fullName evidence="15">Band 4.1</fullName>
    </alternativeName>
    <alternativeName>
        <fullName evidence="16">Erythrocyte membrane protein band 4.1</fullName>
    </alternativeName>
</protein>
<feature type="domain" description="FERM" evidence="20">
    <location>
        <begin position="210"/>
        <end position="491"/>
    </location>
</feature>
<dbReference type="GO" id="GO:0030866">
    <property type="term" value="P:cortical actin cytoskeleton organization"/>
    <property type="evidence" value="ECO:0007669"/>
    <property type="project" value="InterPro"/>
</dbReference>
<keyword evidence="8" id="KW-0498">Mitosis</keyword>
<dbReference type="Gene3D" id="1.20.80.10">
    <property type="match status" value="1"/>
</dbReference>
<dbReference type="GO" id="GO:0005886">
    <property type="term" value="C:plasma membrane"/>
    <property type="evidence" value="ECO:0007669"/>
    <property type="project" value="TreeGrafter"/>
</dbReference>
<feature type="region of interest" description="Disordered" evidence="19">
    <location>
        <begin position="681"/>
        <end position="706"/>
    </location>
</feature>
<dbReference type="InterPro" id="IPR019749">
    <property type="entry name" value="Band_41_domain"/>
</dbReference>
<dbReference type="InterPro" id="IPR008379">
    <property type="entry name" value="Band_4.1_C"/>
</dbReference>
<evidence type="ECO:0000256" key="1">
    <source>
        <dbReference type="ARBA" id="ARBA00004123"/>
    </source>
</evidence>
<dbReference type="CDD" id="cd14473">
    <property type="entry name" value="FERM_B-lobe"/>
    <property type="match status" value="1"/>
</dbReference>
<dbReference type="GO" id="GO:0005634">
    <property type="term" value="C:nucleus"/>
    <property type="evidence" value="ECO:0007669"/>
    <property type="project" value="UniProtKB-SubCell"/>
</dbReference>
<dbReference type="InterPro" id="IPR011993">
    <property type="entry name" value="PH-like_dom_sf"/>
</dbReference>
<evidence type="ECO:0000256" key="18">
    <source>
        <dbReference type="ARBA" id="ARBA00078357"/>
    </source>
</evidence>
<dbReference type="InterPro" id="IPR000299">
    <property type="entry name" value="FERM_domain"/>
</dbReference>
<evidence type="ECO:0000256" key="11">
    <source>
        <dbReference type="ARBA" id="ARBA00023212"/>
    </source>
</evidence>
<keyword evidence="22" id="KW-1185">Reference proteome</keyword>
<dbReference type="GO" id="GO:0003779">
    <property type="term" value="F:actin binding"/>
    <property type="evidence" value="ECO:0007669"/>
    <property type="project" value="UniProtKB-KW"/>
</dbReference>
<evidence type="ECO:0000259" key="20">
    <source>
        <dbReference type="PROSITE" id="PS50057"/>
    </source>
</evidence>
<keyword evidence="13" id="KW-0131">Cell cycle</keyword>
<feature type="compositionally biased region" description="Basic and acidic residues" evidence="19">
    <location>
        <begin position="62"/>
        <end position="76"/>
    </location>
</feature>
<evidence type="ECO:0000256" key="16">
    <source>
        <dbReference type="ARBA" id="ARBA00032586"/>
    </source>
</evidence>
<dbReference type="Gene3D" id="2.30.29.30">
    <property type="entry name" value="Pleckstrin-homology domain (PH domain)/Phosphotyrosine-binding domain (PTB)"/>
    <property type="match status" value="1"/>
</dbReference>
<dbReference type="PIRSF" id="PIRSF002304">
    <property type="entry name" value="Membrane_skeletal_4_1"/>
    <property type="match status" value="1"/>
</dbReference>
<proteinExistence type="predicted"/>
<dbReference type="InterPro" id="IPR014847">
    <property type="entry name" value="FA"/>
</dbReference>
<dbReference type="InterPro" id="IPR021187">
    <property type="entry name" value="EPB4.1_FERM_F1"/>
</dbReference>
<keyword evidence="11" id="KW-0206">Cytoskeleton</keyword>
<evidence type="ECO:0000256" key="9">
    <source>
        <dbReference type="ARBA" id="ARBA00022860"/>
    </source>
</evidence>
<dbReference type="SMART" id="SM01196">
    <property type="entry name" value="FERM_C"/>
    <property type="match status" value="1"/>
</dbReference>
<dbReference type="GO" id="GO:0051301">
    <property type="term" value="P:cell division"/>
    <property type="evidence" value="ECO:0007669"/>
    <property type="project" value="UniProtKB-KW"/>
</dbReference>
<dbReference type="GO" id="GO:0005938">
    <property type="term" value="C:cell cortex"/>
    <property type="evidence" value="ECO:0007669"/>
    <property type="project" value="UniProtKB-SubCell"/>
</dbReference>
<dbReference type="CDD" id="cd13184">
    <property type="entry name" value="FERM_C_4_1_family"/>
    <property type="match status" value="1"/>
</dbReference>
<name>A0A8C9BJ96_PHOSS</name>
<dbReference type="GO" id="GO:0005516">
    <property type="term" value="F:calmodulin binding"/>
    <property type="evidence" value="ECO:0007669"/>
    <property type="project" value="UniProtKB-KW"/>
</dbReference>
<dbReference type="SUPFAM" id="SSF50729">
    <property type="entry name" value="PH domain-like"/>
    <property type="match status" value="1"/>
</dbReference>
<dbReference type="PANTHER" id="PTHR23280:SF12">
    <property type="entry name" value="PROTEIN 4.1"/>
    <property type="match status" value="1"/>
</dbReference>
<evidence type="ECO:0000256" key="12">
    <source>
        <dbReference type="ARBA" id="ARBA00023242"/>
    </source>
</evidence>
<dbReference type="InterPro" id="IPR000798">
    <property type="entry name" value="Ez/rad/moesin-like"/>
</dbReference>
<dbReference type="InterPro" id="IPR029071">
    <property type="entry name" value="Ubiquitin-like_domsf"/>
</dbReference>
<dbReference type="SMART" id="SM01195">
    <property type="entry name" value="FA"/>
    <property type="match status" value="1"/>
</dbReference>
<evidence type="ECO:0000256" key="4">
    <source>
        <dbReference type="ARBA" id="ARBA00022448"/>
    </source>
</evidence>
<dbReference type="FunFam" id="3.10.20.90:FF:000002">
    <property type="entry name" value="Erythrocyte protein band 4.1-like 3"/>
    <property type="match status" value="1"/>
</dbReference>
<keyword evidence="4" id="KW-0813">Transport</keyword>
<dbReference type="FunFam" id="1.20.80.10:FF:000001">
    <property type="entry name" value="Erythrocyte membrane protein band 4.1"/>
    <property type="match status" value="1"/>
</dbReference>
<dbReference type="InterPro" id="IPR018980">
    <property type="entry name" value="FERM_PH-like_C"/>
</dbReference>
<dbReference type="InterPro" id="IPR019747">
    <property type="entry name" value="FERM_CS"/>
</dbReference>
<reference evidence="21" key="3">
    <citation type="submission" date="2025-09" db="UniProtKB">
        <authorList>
            <consortium name="Ensembl"/>
        </authorList>
    </citation>
    <scope>IDENTIFICATION</scope>
</reference>
<evidence type="ECO:0000256" key="17">
    <source>
        <dbReference type="ARBA" id="ARBA00054563"/>
    </source>
</evidence>
<dbReference type="AlphaFoldDB" id="A0A8C9BJ96"/>
<dbReference type="Ensembl" id="ENSPSNT00000011031.1">
    <property type="protein sequence ID" value="ENSPSNP00000009751.1"/>
    <property type="gene ID" value="ENSPSNG00000006874.1"/>
</dbReference>
<feature type="compositionally biased region" description="Basic and acidic residues" evidence="19">
    <location>
        <begin position="178"/>
        <end position="199"/>
    </location>
</feature>
<evidence type="ECO:0000256" key="19">
    <source>
        <dbReference type="SAM" id="MobiDB-lite"/>
    </source>
</evidence>